<dbReference type="SMART" id="SM00796">
    <property type="entry name" value="AHS1"/>
    <property type="match status" value="1"/>
</dbReference>
<dbReference type="Proteomes" id="UP000093391">
    <property type="component" value="Chromosome"/>
</dbReference>
<dbReference type="OrthoDB" id="9768696at2"/>
<dbReference type="Gene3D" id="3.30.1360.40">
    <property type="match status" value="1"/>
</dbReference>
<dbReference type="NCBIfam" id="TIGR00724">
    <property type="entry name" value="urea_amlyse_rel"/>
    <property type="match status" value="1"/>
</dbReference>
<name>A0A1B2LWI4_9GAMM</name>
<dbReference type="PANTHER" id="PTHR43309:SF3">
    <property type="entry name" value="5-OXOPROLINASE SUBUNIT C"/>
    <property type="match status" value="1"/>
</dbReference>
<dbReference type="GO" id="GO:0005524">
    <property type="term" value="F:ATP binding"/>
    <property type="evidence" value="ECO:0007669"/>
    <property type="project" value="UniProtKB-KW"/>
</dbReference>
<dbReference type="InterPro" id="IPR052708">
    <property type="entry name" value="PxpC"/>
</dbReference>
<dbReference type="Pfam" id="PF02682">
    <property type="entry name" value="CT_C_D"/>
    <property type="match status" value="1"/>
</dbReference>
<evidence type="ECO:0000259" key="5">
    <source>
        <dbReference type="SMART" id="SM00797"/>
    </source>
</evidence>
<dbReference type="SUPFAM" id="SSF50891">
    <property type="entry name" value="Cyclophilin-like"/>
    <property type="match status" value="2"/>
</dbReference>
<dbReference type="EMBL" id="CP016895">
    <property type="protein sequence ID" value="AOA57295.1"/>
    <property type="molecule type" value="Genomic_DNA"/>
</dbReference>
<evidence type="ECO:0000313" key="7">
    <source>
        <dbReference type="Proteomes" id="UP000093391"/>
    </source>
</evidence>
<dbReference type="AlphaFoldDB" id="A0A1B2LWI4"/>
<dbReference type="STRING" id="1789224.BFG52_02265"/>
<gene>
    <name evidence="6" type="ORF">BFG52_02265</name>
</gene>
<dbReference type="InterPro" id="IPR029000">
    <property type="entry name" value="Cyclophilin-like_dom_sf"/>
</dbReference>
<keyword evidence="3" id="KW-0067">ATP-binding</keyword>
<dbReference type="Pfam" id="PF02626">
    <property type="entry name" value="CT_A_B"/>
    <property type="match status" value="1"/>
</dbReference>
<feature type="domain" description="Carboxyltransferase" evidence="5">
    <location>
        <begin position="278"/>
        <end position="556"/>
    </location>
</feature>
<dbReference type="InterPro" id="IPR003833">
    <property type="entry name" value="CT_C_D"/>
</dbReference>
<dbReference type="SUPFAM" id="SSF160467">
    <property type="entry name" value="PH0987 N-terminal domain-like"/>
    <property type="match status" value="1"/>
</dbReference>
<evidence type="ECO:0000256" key="1">
    <source>
        <dbReference type="ARBA" id="ARBA00022741"/>
    </source>
</evidence>
<reference evidence="6 7" key="1">
    <citation type="submission" date="2016-08" db="EMBL/GenBank/DDBJ databases">
        <authorList>
            <person name="Seilhamer J.J."/>
        </authorList>
    </citation>
    <scope>NUCLEOTIDE SEQUENCE [LARGE SCALE GENOMIC DNA]</scope>
    <source>
        <strain evidence="6 7">BRTC-1</strain>
    </source>
</reference>
<feature type="domain" description="Carboxyltransferase" evidence="4">
    <location>
        <begin position="1"/>
        <end position="192"/>
    </location>
</feature>
<evidence type="ECO:0000259" key="4">
    <source>
        <dbReference type="SMART" id="SM00796"/>
    </source>
</evidence>
<dbReference type="InterPro" id="IPR003778">
    <property type="entry name" value="CT_A_B"/>
</dbReference>
<dbReference type="Gene3D" id="2.40.100.10">
    <property type="entry name" value="Cyclophilin-like"/>
    <property type="match status" value="2"/>
</dbReference>
<dbReference type="PANTHER" id="PTHR43309">
    <property type="entry name" value="5-OXOPROLINASE SUBUNIT C"/>
    <property type="match status" value="1"/>
</dbReference>
<keyword evidence="2 6" id="KW-0378">Hydrolase</keyword>
<organism evidence="6 7">
    <name type="scientific">Acinetobacter larvae</name>
    <dbReference type="NCBI Taxonomy" id="1789224"/>
    <lineage>
        <taxon>Bacteria</taxon>
        <taxon>Pseudomonadati</taxon>
        <taxon>Pseudomonadota</taxon>
        <taxon>Gammaproteobacteria</taxon>
        <taxon>Moraxellales</taxon>
        <taxon>Moraxellaceae</taxon>
        <taxon>Acinetobacter</taxon>
    </lineage>
</organism>
<keyword evidence="1" id="KW-0547">Nucleotide-binding</keyword>
<accession>A0A1B2LWI4</accession>
<dbReference type="GO" id="GO:0016787">
    <property type="term" value="F:hydrolase activity"/>
    <property type="evidence" value="ECO:0007669"/>
    <property type="project" value="UniProtKB-KW"/>
</dbReference>
<evidence type="ECO:0000313" key="6">
    <source>
        <dbReference type="EMBL" id="AOA57295.1"/>
    </source>
</evidence>
<dbReference type="KEGG" id="ala:BFG52_02265"/>
<sequence length="556" mass="60230">MRFLSVNIDSFLIELPSPEETLALYRTLSSHKTLAIQELVPAARTILVIFDDLRTNTKTLVQQIQQLQWDRADQQHAQECVIPICYDGEDLAQVAELQGLSIAELISRHQHSLWQVAFIGFAPGFAYLSSPDRPFSDIPRLATPRKKIPAGALGLAGQYSGIYPKDSPGGWQLIGSTTTAMWDLSRSKPALLTPGMSVIFEDVSHAPSRVAVSTTLSSTTLSPSLNSETETLKNTDIATATHTQTQVTQHNASLAMLSITAAALQMLVQDEGRFKQAHQGVSHAGAMDRFAMHSANRMVGNPPQSAVVEILNGGFKANIHHATVIAVTGAQSDIKVYFSDGRSAQFSSYQSIALDAGDAFLIQNPHAGLRHYLAIRGGIAVPAVLGSCSYDSLAALGPAPLQLGDTLYSAQLNCQPISPYEAAMPQLPKVGDVVELDLVLGPRPDWFSPESIKLLFQQHWQVSHDSNRVGLRLLGEQALQRKITHELDSEGTCIGALQIPPNGQPVLFMHDHPLTGGYPVIGAVAKHHWNLVAQIPAGCQIKFNLFSDITAFENAL</sequence>
<dbReference type="SMART" id="SM00797">
    <property type="entry name" value="AHS2"/>
    <property type="match status" value="1"/>
</dbReference>
<evidence type="ECO:0000256" key="3">
    <source>
        <dbReference type="ARBA" id="ARBA00022840"/>
    </source>
</evidence>
<dbReference type="RefSeq" id="WP_067552066.1">
    <property type="nucleotide sequence ID" value="NZ_CP016895.1"/>
</dbReference>
<keyword evidence="7" id="KW-1185">Reference proteome</keyword>
<proteinExistence type="predicted"/>
<evidence type="ECO:0000256" key="2">
    <source>
        <dbReference type="ARBA" id="ARBA00022801"/>
    </source>
</evidence>
<protein>
    <submittedName>
        <fullName evidence="6">Allophanate hydrolase</fullName>
    </submittedName>
</protein>